<evidence type="ECO:0000313" key="5">
    <source>
        <dbReference type="Proteomes" id="UP000641932"/>
    </source>
</evidence>
<dbReference type="Proteomes" id="UP000641932">
    <property type="component" value="Unassembled WGS sequence"/>
</dbReference>
<gene>
    <name evidence="4" type="ORF">GCM10012280_68730</name>
</gene>
<reference evidence="4" key="2">
    <citation type="submission" date="2020-09" db="EMBL/GenBank/DDBJ databases">
        <authorList>
            <person name="Sun Q."/>
            <person name="Zhou Y."/>
        </authorList>
    </citation>
    <scope>NUCLEOTIDE SEQUENCE</scope>
    <source>
        <strain evidence="4">CGMCC 4.7201</strain>
    </source>
</reference>
<evidence type="ECO:0000259" key="3">
    <source>
        <dbReference type="Pfam" id="PF05658"/>
    </source>
</evidence>
<dbReference type="Pfam" id="PF05658">
    <property type="entry name" value="YadA_head"/>
    <property type="match status" value="2"/>
</dbReference>
<organism evidence="4 5">
    <name type="scientific">Wenjunlia tyrosinilytica</name>
    <dbReference type="NCBI Taxonomy" id="1544741"/>
    <lineage>
        <taxon>Bacteria</taxon>
        <taxon>Bacillati</taxon>
        <taxon>Actinomycetota</taxon>
        <taxon>Actinomycetes</taxon>
        <taxon>Kitasatosporales</taxon>
        <taxon>Streptomycetaceae</taxon>
        <taxon>Wenjunlia</taxon>
    </lineage>
</organism>
<keyword evidence="2" id="KW-0812">Transmembrane</keyword>
<feature type="compositionally biased region" description="Low complexity" evidence="1">
    <location>
        <begin position="91"/>
        <end position="108"/>
    </location>
</feature>
<name>A0A917ZYU3_9ACTN</name>
<dbReference type="GO" id="GO:0019867">
    <property type="term" value="C:outer membrane"/>
    <property type="evidence" value="ECO:0007669"/>
    <property type="project" value="InterPro"/>
</dbReference>
<dbReference type="InterPro" id="IPR008640">
    <property type="entry name" value="Adhesin_Head_dom"/>
</dbReference>
<feature type="transmembrane region" description="Helical" evidence="2">
    <location>
        <begin position="7"/>
        <end position="29"/>
    </location>
</feature>
<feature type="compositionally biased region" description="Polar residues" evidence="1">
    <location>
        <begin position="144"/>
        <end position="157"/>
    </location>
</feature>
<dbReference type="AlphaFoldDB" id="A0A917ZYU3"/>
<comment type="caution">
    <text evidence="4">The sequence shown here is derived from an EMBL/GenBank/DDBJ whole genome shotgun (WGS) entry which is preliminary data.</text>
</comment>
<keyword evidence="2" id="KW-0472">Membrane</keyword>
<proteinExistence type="predicted"/>
<dbReference type="RefSeq" id="WP_189135734.1">
    <property type="nucleotide sequence ID" value="NZ_BMMS01000055.1"/>
</dbReference>
<evidence type="ECO:0000256" key="1">
    <source>
        <dbReference type="SAM" id="MobiDB-lite"/>
    </source>
</evidence>
<feature type="compositionally biased region" description="Pro residues" evidence="1">
    <location>
        <begin position="109"/>
        <end position="124"/>
    </location>
</feature>
<feature type="domain" description="Trimeric autotransporter adhesin YadA-like head" evidence="3">
    <location>
        <begin position="127"/>
        <end position="142"/>
    </location>
</feature>
<feature type="domain" description="Trimeric autotransporter adhesin YadA-like head" evidence="3">
    <location>
        <begin position="77"/>
        <end position="89"/>
    </location>
</feature>
<protein>
    <recommendedName>
        <fullName evidence="3">Trimeric autotransporter adhesin YadA-like head domain-containing protein</fullName>
    </recommendedName>
</protein>
<reference evidence="4" key="1">
    <citation type="journal article" date="2014" name="Int. J. Syst. Evol. Microbiol.">
        <title>Complete genome sequence of Corynebacterium casei LMG S-19264T (=DSM 44701T), isolated from a smear-ripened cheese.</title>
        <authorList>
            <consortium name="US DOE Joint Genome Institute (JGI-PGF)"/>
            <person name="Walter F."/>
            <person name="Albersmeier A."/>
            <person name="Kalinowski J."/>
            <person name="Ruckert C."/>
        </authorList>
    </citation>
    <scope>NUCLEOTIDE SEQUENCE</scope>
    <source>
        <strain evidence="4">CGMCC 4.7201</strain>
    </source>
</reference>
<keyword evidence="5" id="KW-1185">Reference proteome</keyword>
<dbReference type="EMBL" id="BMMS01000055">
    <property type="protein sequence ID" value="GGP00292.1"/>
    <property type="molecule type" value="Genomic_DNA"/>
</dbReference>
<accession>A0A917ZYU3</accession>
<evidence type="ECO:0000256" key="2">
    <source>
        <dbReference type="SAM" id="Phobius"/>
    </source>
</evidence>
<feature type="region of interest" description="Disordered" evidence="1">
    <location>
        <begin position="73"/>
        <end position="157"/>
    </location>
</feature>
<evidence type="ECO:0000313" key="4">
    <source>
        <dbReference type="EMBL" id="GGP00292.1"/>
    </source>
</evidence>
<feature type="transmembrane region" description="Helical" evidence="2">
    <location>
        <begin position="41"/>
        <end position="63"/>
    </location>
</feature>
<keyword evidence="2" id="KW-1133">Transmembrane helix</keyword>
<sequence>MGRVGRWVTAVAVTVAAFAVATWLCGALVLAPVVQDDATRWAVACGVGSAVAALAGMGGYGYATGWQRTPALSPVTAPGERSVAIGGDNHAPITTGGTTAAAPTAASPAPAPSPPAGPAGPAQPPRGAAAFGERSVAIGGNSHGPITTGDTGQGPAS</sequence>